<protein>
    <submittedName>
        <fullName evidence="1">Uncharacterized protein</fullName>
    </submittedName>
</protein>
<organism evidence="1 2">
    <name type="scientific">Sporomusa malonica</name>
    <dbReference type="NCBI Taxonomy" id="112901"/>
    <lineage>
        <taxon>Bacteria</taxon>
        <taxon>Bacillati</taxon>
        <taxon>Bacillota</taxon>
        <taxon>Negativicutes</taxon>
        <taxon>Selenomonadales</taxon>
        <taxon>Sporomusaceae</taxon>
        <taxon>Sporomusa</taxon>
    </lineage>
</organism>
<dbReference type="EMBL" id="FWXI01000026">
    <property type="protein sequence ID" value="SMD10539.1"/>
    <property type="molecule type" value="Genomic_DNA"/>
</dbReference>
<name>A0A1W2ELE2_9FIRM</name>
<gene>
    <name evidence="1" type="ORF">SAMN04488500_12632</name>
</gene>
<proteinExistence type="predicted"/>
<accession>A0A1W2ELE2</accession>
<evidence type="ECO:0000313" key="1">
    <source>
        <dbReference type="EMBL" id="SMD10539.1"/>
    </source>
</evidence>
<reference evidence="1 2" key="1">
    <citation type="submission" date="2017-04" db="EMBL/GenBank/DDBJ databases">
        <authorList>
            <person name="Afonso C.L."/>
            <person name="Miller P.J."/>
            <person name="Scott M.A."/>
            <person name="Spackman E."/>
            <person name="Goraichik I."/>
            <person name="Dimitrov K.M."/>
            <person name="Suarez D.L."/>
            <person name="Swayne D.E."/>
        </authorList>
    </citation>
    <scope>NUCLEOTIDE SEQUENCE [LARGE SCALE GENOMIC DNA]</scope>
    <source>
        <strain evidence="1 2">DSM 5090</strain>
    </source>
</reference>
<dbReference type="Proteomes" id="UP000192738">
    <property type="component" value="Unassembled WGS sequence"/>
</dbReference>
<evidence type="ECO:0000313" key="2">
    <source>
        <dbReference type="Proteomes" id="UP000192738"/>
    </source>
</evidence>
<dbReference type="AlphaFoldDB" id="A0A1W2ELE2"/>
<sequence>MVWPSAFMEGQAIFFAHFWDTRYVKFLLFREKRTIYVGREKPSH</sequence>
<keyword evidence="2" id="KW-1185">Reference proteome</keyword>